<reference evidence="9 10" key="1">
    <citation type="submission" date="2016-10" db="EMBL/GenBank/DDBJ databases">
        <authorList>
            <person name="de Groot N.N."/>
        </authorList>
    </citation>
    <scope>NUCLEOTIDE SEQUENCE [LARGE SCALE GENOMIC DNA]</scope>
    <source>
        <strain evidence="9 10">DSM 19706</strain>
    </source>
</reference>
<keyword evidence="10" id="KW-1185">Reference proteome</keyword>
<protein>
    <recommendedName>
        <fullName evidence="8">Probable membrane transporter protein</fullName>
    </recommendedName>
</protein>
<evidence type="ECO:0000256" key="6">
    <source>
        <dbReference type="ARBA" id="ARBA00022989"/>
    </source>
</evidence>
<keyword evidence="5 8" id="KW-0812">Transmembrane</keyword>
<feature type="transmembrane region" description="Helical" evidence="8">
    <location>
        <begin position="199"/>
        <end position="223"/>
    </location>
</feature>
<evidence type="ECO:0000256" key="5">
    <source>
        <dbReference type="ARBA" id="ARBA00022692"/>
    </source>
</evidence>
<dbReference type="OrthoDB" id="554695at2"/>
<feature type="transmembrane region" description="Helical" evidence="8">
    <location>
        <begin position="235"/>
        <end position="253"/>
    </location>
</feature>
<dbReference type="Proteomes" id="UP000199308">
    <property type="component" value="Unassembled WGS sequence"/>
</dbReference>
<evidence type="ECO:0000256" key="1">
    <source>
        <dbReference type="ARBA" id="ARBA00004651"/>
    </source>
</evidence>
<gene>
    <name evidence="9" type="ORF">SAMN05660429_00566</name>
</gene>
<feature type="transmembrane region" description="Helical" evidence="8">
    <location>
        <begin position="76"/>
        <end position="96"/>
    </location>
</feature>
<dbReference type="EMBL" id="FOHK01000002">
    <property type="protein sequence ID" value="SES84484.1"/>
    <property type="molecule type" value="Genomic_DNA"/>
</dbReference>
<keyword evidence="3" id="KW-0813">Transport</keyword>
<comment type="subcellular location">
    <subcellularLocation>
        <location evidence="1 8">Cell membrane</location>
        <topology evidence="1 8">Multi-pass membrane protein</topology>
    </subcellularLocation>
</comment>
<evidence type="ECO:0000256" key="8">
    <source>
        <dbReference type="RuleBase" id="RU363041"/>
    </source>
</evidence>
<keyword evidence="6 8" id="KW-1133">Transmembrane helix</keyword>
<evidence type="ECO:0000256" key="4">
    <source>
        <dbReference type="ARBA" id="ARBA00022475"/>
    </source>
</evidence>
<name>A0A1H9ZS21_THASX</name>
<keyword evidence="7 8" id="KW-0472">Membrane</keyword>
<evidence type="ECO:0000313" key="9">
    <source>
        <dbReference type="EMBL" id="SES84484.1"/>
    </source>
</evidence>
<comment type="similarity">
    <text evidence="2 8">Belongs to the 4-toluene sulfonate uptake permease (TSUP) (TC 2.A.102) family.</text>
</comment>
<evidence type="ECO:0000256" key="3">
    <source>
        <dbReference type="ARBA" id="ARBA00022448"/>
    </source>
</evidence>
<proteinExistence type="inferred from homology"/>
<evidence type="ECO:0000256" key="7">
    <source>
        <dbReference type="ARBA" id="ARBA00023136"/>
    </source>
</evidence>
<dbReference type="PANTHER" id="PTHR30269">
    <property type="entry name" value="TRANSMEMBRANE PROTEIN YFCA"/>
    <property type="match status" value="1"/>
</dbReference>
<dbReference type="PANTHER" id="PTHR30269:SF25">
    <property type="entry name" value="MEMBRANE TRANSPORTER PROTEIN-RELATED"/>
    <property type="match status" value="1"/>
</dbReference>
<dbReference type="AlphaFoldDB" id="A0A1H9ZS21"/>
<dbReference type="RefSeq" id="WP_093327505.1">
    <property type="nucleotide sequence ID" value="NZ_AP027363.1"/>
</dbReference>
<organism evidence="9 10">
    <name type="scientific">Thalassotalea agarivorans</name>
    <name type="common">Thalassomonas agarivorans</name>
    <dbReference type="NCBI Taxonomy" id="349064"/>
    <lineage>
        <taxon>Bacteria</taxon>
        <taxon>Pseudomonadati</taxon>
        <taxon>Pseudomonadota</taxon>
        <taxon>Gammaproteobacteria</taxon>
        <taxon>Alteromonadales</taxon>
        <taxon>Colwelliaceae</taxon>
        <taxon>Thalassotalea</taxon>
    </lineage>
</organism>
<accession>A0A1H9ZS21</accession>
<dbReference type="InterPro" id="IPR002781">
    <property type="entry name" value="TM_pro_TauE-like"/>
</dbReference>
<dbReference type="GO" id="GO:0005886">
    <property type="term" value="C:plasma membrane"/>
    <property type="evidence" value="ECO:0007669"/>
    <property type="project" value="UniProtKB-SubCell"/>
</dbReference>
<dbReference type="InterPro" id="IPR052017">
    <property type="entry name" value="TSUP"/>
</dbReference>
<evidence type="ECO:0000256" key="2">
    <source>
        <dbReference type="ARBA" id="ARBA00009142"/>
    </source>
</evidence>
<evidence type="ECO:0000313" key="10">
    <source>
        <dbReference type="Proteomes" id="UP000199308"/>
    </source>
</evidence>
<feature type="transmembrane region" description="Helical" evidence="8">
    <location>
        <begin position="103"/>
        <end position="121"/>
    </location>
</feature>
<dbReference type="Pfam" id="PF01925">
    <property type="entry name" value="TauE"/>
    <property type="match status" value="1"/>
</dbReference>
<keyword evidence="4 8" id="KW-1003">Cell membrane</keyword>
<sequence>MEPIIDGQLWLVLLAVSFIAGYIDAVAGGGGMLTVPALLTSGLPPHIALGTNKLAASFGSFTASVTFYRQRLFDPIFWRHAIVFTAIGACIGTLVIDSLDTAILDKIIPVVISISAIYMLFSKTAIDSEHGLPTNDRKNKIKQAVQGFTLGAYDGFAGPGTGAFWTATSTAIYRMNLLLSAGLARSTNFISNFVSLLTFIYLGHVNFLLGLAMGLFIMMGSWLGARSAIKYGGKFIRPVFIIIALGMSINLAIQAW</sequence>